<reference evidence="2" key="1">
    <citation type="submission" date="2017-03" db="EMBL/GenBank/DDBJ databases">
        <authorList>
            <person name="Herbold C."/>
        </authorList>
    </citation>
    <scope>NUCLEOTIDE SEQUENCE [LARGE SCALE GENOMIC DNA]</scope>
</reference>
<dbReference type="Proteomes" id="UP000230607">
    <property type="component" value="Chromosome 1"/>
</dbReference>
<dbReference type="AlphaFoldDB" id="A0A2H1FCB0"/>
<sequence length="188" mass="19961">MTSAILLFGISVILISSYLVFDSQLKFNAFAQIPGDPNAGPIPEGNFTITSTGPIPEDNSTDPTAITNPMDGIPDASSMNQNYSNTIPSIDNMTSLGNMASPDNMTDNVNIVGQDNMTGLGNMSPSSSTYMSTNSTFSRLPPLEQVKSGVSPKDVTCKQGFTLIMKADDGSPACVDPQVMQILIQRGW</sequence>
<dbReference type="EMBL" id="LT841358">
    <property type="protein sequence ID" value="SMH70398.1"/>
    <property type="molecule type" value="Genomic_DNA"/>
</dbReference>
<proteinExistence type="predicted"/>
<name>A0A2H1FCB0_9ARCH</name>
<organism evidence="1 2">
    <name type="scientific">Candidatus Nitrosotalea okcheonensis</name>
    <dbReference type="NCBI Taxonomy" id="1903276"/>
    <lineage>
        <taxon>Archaea</taxon>
        <taxon>Nitrososphaerota</taxon>
        <taxon>Nitrososphaeria</taxon>
        <taxon>Nitrosotaleales</taxon>
        <taxon>Nitrosotaleaceae</taxon>
        <taxon>Nitrosotalea</taxon>
    </lineage>
</organism>
<accession>A0A2H1FCB0</accession>
<keyword evidence="2" id="KW-1185">Reference proteome</keyword>
<protein>
    <submittedName>
        <fullName evidence="1">Uncharacterized protein</fullName>
    </submittedName>
</protein>
<evidence type="ECO:0000313" key="1">
    <source>
        <dbReference type="EMBL" id="SMH70398.1"/>
    </source>
</evidence>
<evidence type="ECO:0000313" key="2">
    <source>
        <dbReference type="Proteomes" id="UP000230607"/>
    </source>
</evidence>
<gene>
    <name evidence="1" type="ORF">NCS_10205</name>
</gene>
<dbReference type="RefSeq" id="WP_157926547.1">
    <property type="nucleotide sequence ID" value="NZ_LT841358.1"/>
</dbReference>
<dbReference type="OrthoDB" id="12289at2157"/>